<evidence type="ECO:0000313" key="3">
    <source>
        <dbReference type="Proteomes" id="UP000310066"/>
    </source>
</evidence>
<organism evidence="2 3">
    <name type="scientific">Friedmanniomyces endolithicus</name>
    <dbReference type="NCBI Taxonomy" id="329885"/>
    <lineage>
        <taxon>Eukaryota</taxon>
        <taxon>Fungi</taxon>
        <taxon>Dikarya</taxon>
        <taxon>Ascomycota</taxon>
        <taxon>Pezizomycotina</taxon>
        <taxon>Dothideomycetes</taxon>
        <taxon>Dothideomycetidae</taxon>
        <taxon>Mycosphaerellales</taxon>
        <taxon>Teratosphaeriaceae</taxon>
        <taxon>Friedmanniomyces</taxon>
    </lineage>
</organism>
<gene>
    <name evidence="2" type="ORF">B0A54_09456</name>
</gene>
<dbReference type="Proteomes" id="UP000310066">
    <property type="component" value="Unassembled WGS sequence"/>
</dbReference>
<feature type="compositionally biased region" description="Basic and acidic residues" evidence="1">
    <location>
        <begin position="201"/>
        <end position="217"/>
    </location>
</feature>
<accession>A0A4U0URA7</accession>
<dbReference type="EMBL" id="NAJP01000044">
    <property type="protein sequence ID" value="TKA38521.1"/>
    <property type="molecule type" value="Genomic_DNA"/>
</dbReference>
<proteinExistence type="predicted"/>
<evidence type="ECO:0000256" key="1">
    <source>
        <dbReference type="SAM" id="MobiDB-lite"/>
    </source>
</evidence>
<feature type="region of interest" description="Disordered" evidence="1">
    <location>
        <begin position="184"/>
        <end position="217"/>
    </location>
</feature>
<protein>
    <submittedName>
        <fullName evidence="2">Uncharacterized protein</fullName>
    </submittedName>
</protein>
<evidence type="ECO:0000313" key="2">
    <source>
        <dbReference type="EMBL" id="TKA38521.1"/>
    </source>
</evidence>
<sequence>MTSEATNEADFVAAKASPEDIFLRMGFLKHAPQFQAFQRLAWKFTQAQAASLKVEMAQIDESTLLSLVDAFMEKHEQRLWPRAPDKASLLRHLNHPGGDPAQGHHDKTKRVVCYVFEGRYQMAHDEWRQDMMETGCEITQRELRTMSELAGLLTKFFEVVKGEEDSGTELGEAELVRCVLAGREYGGDGKSAEGVPEVDEDERKLEEAMRVEDRSEQ</sequence>
<reference evidence="2 3" key="1">
    <citation type="submission" date="2017-03" db="EMBL/GenBank/DDBJ databases">
        <title>Genomes of endolithic fungi from Antarctica.</title>
        <authorList>
            <person name="Coleine C."/>
            <person name="Masonjones S."/>
            <person name="Stajich J.E."/>
        </authorList>
    </citation>
    <scope>NUCLEOTIDE SEQUENCE [LARGE SCALE GENOMIC DNA]</scope>
    <source>
        <strain evidence="2 3">CCFEE 5311</strain>
    </source>
</reference>
<dbReference type="AlphaFoldDB" id="A0A4U0URA7"/>
<dbReference type="OrthoDB" id="3842624at2759"/>
<comment type="caution">
    <text evidence="2">The sequence shown here is derived from an EMBL/GenBank/DDBJ whole genome shotgun (WGS) entry which is preliminary data.</text>
</comment>
<name>A0A4U0URA7_9PEZI</name>